<dbReference type="InterPro" id="IPR036869">
    <property type="entry name" value="J_dom_sf"/>
</dbReference>
<evidence type="ECO:0000259" key="2">
    <source>
        <dbReference type="PROSITE" id="PS50076"/>
    </source>
</evidence>
<feature type="compositionally biased region" description="Polar residues" evidence="1">
    <location>
        <begin position="502"/>
        <end position="515"/>
    </location>
</feature>
<dbReference type="GO" id="GO:0030276">
    <property type="term" value="F:clathrin binding"/>
    <property type="evidence" value="ECO:0007669"/>
    <property type="project" value="TreeGrafter"/>
</dbReference>
<dbReference type="SUPFAM" id="SSF46565">
    <property type="entry name" value="Chaperone J-domain"/>
    <property type="match status" value="1"/>
</dbReference>
<feature type="region of interest" description="Disordered" evidence="1">
    <location>
        <begin position="458"/>
        <end position="529"/>
    </location>
</feature>
<feature type="compositionally biased region" description="Gly residues" evidence="1">
    <location>
        <begin position="23"/>
        <end position="36"/>
    </location>
</feature>
<dbReference type="GO" id="GO:0072583">
    <property type="term" value="P:clathrin-dependent endocytosis"/>
    <property type="evidence" value="ECO:0007669"/>
    <property type="project" value="TreeGrafter"/>
</dbReference>
<proteinExistence type="predicted"/>
<feature type="compositionally biased region" description="Low complexity" evidence="1">
    <location>
        <begin position="188"/>
        <end position="199"/>
    </location>
</feature>
<reference evidence="3" key="1">
    <citation type="submission" date="2020-10" db="EMBL/GenBank/DDBJ databases">
        <title>Unveiling of a novel bifunctional photoreceptor, Dualchrome1, isolated from a cosmopolitan green alga.</title>
        <authorList>
            <person name="Suzuki S."/>
            <person name="Kawachi M."/>
        </authorList>
    </citation>
    <scope>NUCLEOTIDE SEQUENCE</scope>
    <source>
        <strain evidence="3">NIES 2893</strain>
    </source>
</reference>
<evidence type="ECO:0000313" key="3">
    <source>
        <dbReference type="EMBL" id="GHP09052.1"/>
    </source>
</evidence>
<sequence length="682" mass="71770">MSASRTQKLDTLLDGVLNSALDGLGGGGGGGGGGGKKSFATSKKGVPMVGGPAGRAIPHHLGMQSASSKPPVGVPMSGESTHSLSSRQHAPLGLQAMGVSSSPPVSVGDDPFFGMATNANTSSTSRPVSVGDDPFFGMATNANTSSTSQPVSVGDDPFFGMATNANTSSSSPPVSVGDDPFFGMATTTTTTNNNNNNNTFPADDDPFSLAEKPASKNASSDSLAIDDQADALLAFASGVPTNPQPDVSVPQEEPEVEVSSGLDEDEEWVEATVIEHEEPAANPDTLDTTSAAEAPVAKKEGIFSRLKSQAQKMQSQAKKMSSRVYPKPRERKQKNDGNQGENDIDDKAQAKSNSEFDDLAFSDSDDDNAEPEWQDGAAPALVEREQKAESPPPEADLLGSFGHAEAPDNNVVVAAPEVQAASPDSLDTLFAAAAPSAPASAAKRVDAATELERMMAGISEPTTSGTSASGFDDLFGGPTVASSQQQPSAGGPMMDFGGGLNNDPSAAAATSSSRVMLNERGEEGEPEERRIAREKRLARWNTQMREKLAEKMERDQAEAFEREERQEAKQKYGGKLEDWGKRNHMNIRALLGSVGPMLWEGNNWKDINMMDLVDPAQVKKGYRMAMLKIHPDKVKQRGGNSEMLYIADFVFDKLKEAYASFEEKELRGGGGGGGGGLGPVHL</sequence>
<dbReference type="Proteomes" id="UP000660262">
    <property type="component" value="Unassembled WGS sequence"/>
</dbReference>
<feature type="compositionally biased region" description="Acidic residues" evidence="1">
    <location>
        <begin position="355"/>
        <end position="373"/>
    </location>
</feature>
<feature type="domain" description="J" evidence="2">
    <location>
        <begin position="602"/>
        <end position="666"/>
    </location>
</feature>
<organism evidence="3 4">
    <name type="scientific">Pycnococcus provasolii</name>
    <dbReference type="NCBI Taxonomy" id="41880"/>
    <lineage>
        <taxon>Eukaryota</taxon>
        <taxon>Viridiplantae</taxon>
        <taxon>Chlorophyta</taxon>
        <taxon>Pseudoscourfieldiophyceae</taxon>
        <taxon>Pseudoscourfieldiales</taxon>
        <taxon>Pycnococcaceae</taxon>
        <taxon>Pycnococcus</taxon>
    </lineage>
</organism>
<dbReference type="Gene3D" id="1.10.287.110">
    <property type="entry name" value="DnaJ domain"/>
    <property type="match status" value="1"/>
</dbReference>
<keyword evidence="4" id="KW-1185">Reference proteome</keyword>
<dbReference type="GO" id="GO:0005737">
    <property type="term" value="C:cytoplasm"/>
    <property type="evidence" value="ECO:0007669"/>
    <property type="project" value="TreeGrafter"/>
</dbReference>
<protein>
    <recommendedName>
        <fullName evidence="2">J domain-containing protein</fullName>
    </recommendedName>
</protein>
<evidence type="ECO:0000256" key="1">
    <source>
        <dbReference type="SAM" id="MobiDB-lite"/>
    </source>
</evidence>
<dbReference type="EMBL" id="BNJQ01000023">
    <property type="protein sequence ID" value="GHP09052.1"/>
    <property type="molecule type" value="Genomic_DNA"/>
</dbReference>
<name>A0A830HQ10_9CHLO</name>
<dbReference type="PROSITE" id="PS50076">
    <property type="entry name" value="DNAJ_2"/>
    <property type="match status" value="1"/>
</dbReference>
<feature type="compositionally biased region" description="Basic and acidic residues" evidence="1">
    <location>
        <begin position="517"/>
        <end position="529"/>
    </location>
</feature>
<feature type="compositionally biased region" description="Acidic residues" evidence="1">
    <location>
        <begin position="252"/>
        <end position="269"/>
    </location>
</feature>
<feature type="compositionally biased region" description="Low complexity" evidence="1">
    <location>
        <begin position="218"/>
        <end position="237"/>
    </location>
</feature>
<dbReference type="PANTHER" id="PTHR23172">
    <property type="entry name" value="AUXILIN/CYCLIN G-ASSOCIATED KINASE-RELATED"/>
    <property type="match status" value="1"/>
</dbReference>
<dbReference type="AlphaFoldDB" id="A0A830HQ10"/>
<comment type="caution">
    <text evidence="3">The sequence shown here is derived from an EMBL/GenBank/DDBJ whole genome shotgun (WGS) entry which is preliminary data.</text>
</comment>
<dbReference type="PANTHER" id="PTHR23172:SF19">
    <property type="entry name" value="J DOMAIN-CONTAINING PROTEIN"/>
    <property type="match status" value="1"/>
</dbReference>
<dbReference type="InterPro" id="IPR001623">
    <property type="entry name" value="DnaJ_domain"/>
</dbReference>
<feature type="compositionally biased region" description="Polar residues" evidence="1">
    <location>
        <begin position="460"/>
        <end position="469"/>
    </location>
</feature>
<feature type="region of interest" description="Disordered" evidence="1">
    <location>
        <begin position="188"/>
        <end position="410"/>
    </location>
</feature>
<evidence type="ECO:0000313" key="4">
    <source>
        <dbReference type="Proteomes" id="UP000660262"/>
    </source>
</evidence>
<dbReference type="GO" id="GO:0031982">
    <property type="term" value="C:vesicle"/>
    <property type="evidence" value="ECO:0007669"/>
    <property type="project" value="TreeGrafter"/>
</dbReference>
<dbReference type="OrthoDB" id="1717591at2759"/>
<gene>
    <name evidence="3" type="ORF">PPROV_000778900</name>
</gene>
<dbReference type="GO" id="GO:0072318">
    <property type="term" value="P:clathrin coat disassembly"/>
    <property type="evidence" value="ECO:0007669"/>
    <property type="project" value="TreeGrafter"/>
</dbReference>
<accession>A0A830HQ10</accession>
<feature type="region of interest" description="Disordered" evidence="1">
    <location>
        <begin position="20"/>
        <end position="84"/>
    </location>
</feature>
<feature type="compositionally biased region" description="Low complexity" evidence="1">
    <location>
        <begin position="307"/>
        <end position="319"/>
    </location>
</feature>